<evidence type="ECO:0000259" key="2">
    <source>
        <dbReference type="PROSITE" id="PS51770"/>
    </source>
</evidence>
<gene>
    <name evidence="3" type="ORF">GCM10009843_14290</name>
</gene>
<dbReference type="EMBL" id="BAAAQQ010000007">
    <property type="protein sequence ID" value="GAA2120687.1"/>
    <property type="molecule type" value="Genomic_DNA"/>
</dbReference>
<reference evidence="4" key="1">
    <citation type="journal article" date="2019" name="Int. J. Syst. Evol. Microbiol.">
        <title>The Global Catalogue of Microorganisms (GCM) 10K type strain sequencing project: providing services to taxonomists for standard genome sequencing and annotation.</title>
        <authorList>
            <consortium name="The Broad Institute Genomics Platform"/>
            <consortium name="The Broad Institute Genome Sequencing Center for Infectious Disease"/>
            <person name="Wu L."/>
            <person name="Ma J."/>
        </authorList>
    </citation>
    <scope>NUCLEOTIDE SEQUENCE [LARGE SCALE GENOMIC DNA]</scope>
    <source>
        <strain evidence="4">JCM 16021</strain>
    </source>
</reference>
<dbReference type="Gene3D" id="3.10.129.10">
    <property type="entry name" value="Hotdog Thioesterase"/>
    <property type="match status" value="1"/>
</dbReference>
<feature type="domain" description="HotDog ACOT-type" evidence="2">
    <location>
        <begin position="14"/>
        <end position="139"/>
    </location>
</feature>
<dbReference type="InterPro" id="IPR033120">
    <property type="entry name" value="HOTDOG_ACOT"/>
</dbReference>
<organism evidence="3 4">
    <name type="scientific">Nocardioides bigeumensis</name>
    <dbReference type="NCBI Taxonomy" id="433657"/>
    <lineage>
        <taxon>Bacteria</taxon>
        <taxon>Bacillati</taxon>
        <taxon>Actinomycetota</taxon>
        <taxon>Actinomycetes</taxon>
        <taxon>Propionibacteriales</taxon>
        <taxon>Nocardioidaceae</taxon>
        <taxon>Nocardioides</taxon>
    </lineage>
</organism>
<comment type="caution">
    <text evidence="3">The sequence shown here is derived from an EMBL/GenBank/DDBJ whole genome shotgun (WGS) entry which is preliminary data.</text>
</comment>
<dbReference type="InterPro" id="IPR029069">
    <property type="entry name" value="HotDog_dom_sf"/>
</dbReference>
<dbReference type="Proteomes" id="UP001500575">
    <property type="component" value="Unassembled WGS sequence"/>
</dbReference>
<dbReference type="PROSITE" id="PS51770">
    <property type="entry name" value="HOTDOG_ACOT"/>
    <property type="match status" value="1"/>
</dbReference>
<dbReference type="Pfam" id="PF03061">
    <property type="entry name" value="4HBT"/>
    <property type="match status" value="1"/>
</dbReference>
<evidence type="ECO:0000313" key="3">
    <source>
        <dbReference type="EMBL" id="GAA2120687.1"/>
    </source>
</evidence>
<evidence type="ECO:0000256" key="1">
    <source>
        <dbReference type="PROSITE-ProRule" id="PRU01106"/>
    </source>
</evidence>
<accession>A0ABP5JVM7</accession>
<protein>
    <recommendedName>
        <fullName evidence="2">HotDog ACOT-type domain-containing protein</fullName>
    </recommendedName>
</protein>
<keyword evidence="1" id="KW-0378">Hydrolase</keyword>
<dbReference type="InterPro" id="IPR006683">
    <property type="entry name" value="Thioestr_dom"/>
</dbReference>
<sequence>MTVSTGSTTDVPEPGTTVVHRRYVPYSHAHYAGNLVDGAYSLGLFGDVATEMCIRTDGDEGLFASYSDVQFREAVRAGDVLEITCTLTRVGTRSRTLDFAVHVVARGAATQERPGAAELLTEPLLATTATGTVVVPPRP</sequence>
<dbReference type="RefSeq" id="WP_344302990.1">
    <property type="nucleotide sequence ID" value="NZ_BAAAQQ010000007.1"/>
</dbReference>
<dbReference type="SUPFAM" id="SSF54637">
    <property type="entry name" value="Thioesterase/thiol ester dehydrase-isomerase"/>
    <property type="match status" value="1"/>
</dbReference>
<evidence type="ECO:0000313" key="4">
    <source>
        <dbReference type="Proteomes" id="UP001500575"/>
    </source>
</evidence>
<keyword evidence="4" id="KW-1185">Reference proteome</keyword>
<name>A0ABP5JVM7_9ACTN</name>
<proteinExistence type="predicted"/>